<evidence type="ECO:0000256" key="1">
    <source>
        <dbReference type="SAM" id="SignalP"/>
    </source>
</evidence>
<dbReference type="STRING" id="1071679.BG57_09800"/>
<evidence type="ECO:0000313" key="3">
    <source>
        <dbReference type="Proteomes" id="UP000027439"/>
    </source>
</evidence>
<dbReference type="EMBL" id="JFHE01000002">
    <property type="protein sequence ID" value="KDR36691.1"/>
    <property type="molecule type" value="Genomic_DNA"/>
</dbReference>
<name>A0A069PH83_9BURK</name>
<comment type="caution">
    <text evidence="2">The sequence shown here is derived from an EMBL/GenBank/DDBJ whole genome shotgun (WGS) entry which is preliminary data.</text>
</comment>
<reference evidence="2 3" key="1">
    <citation type="submission" date="2014-03" db="EMBL/GenBank/DDBJ databases">
        <title>Draft Genome Sequences of Four Burkholderia Strains.</title>
        <authorList>
            <person name="Liu X.Y."/>
            <person name="Li C.X."/>
            <person name="Xu J.H."/>
        </authorList>
    </citation>
    <scope>NUCLEOTIDE SEQUENCE [LARGE SCALE GENOMIC DNA]</scope>
    <source>
        <strain evidence="2 3">R27</strain>
    </source>
</reference>
<feature type="signal peptide" evidence="1">
    <location>
        <begin position="1"/>
        <end position="24"/>
    </location>
</feature>
<gene>
    <name evidence="2" type="ORF">BG57_09800</name>
</gene>
<sequence>MIRLKALMVASVIATAGVAATAHAGGRVGIWFGGPLYYPVAPVPYYYYPPPPVVAVPAAPTTYVEQGQPVAAPAQPAGSWYYCDGSRMYYPYAKECPGGWREVPAQPPPPSN</sequence>
<dbReference type="Proteomes" id="UP000027439">
    <property type="component" value="Unassembled WGS sequence"/>
</dbReference>
<feature type="chain" id="PRO_5001664268" description="Lipoprotein" evidence="1">
    <location>
        <begin position="25"/>
        <end position="112"/>
    </location>
</feature>
<evidence type="ECO:0000313" key="2">
    <source>
        <dbReference type="EMBL" id="KDR36691.1"/>
    </source>
</evidence>
<dbReference type="eggNOG" id="ENOG503303I">
    <property type="taxonomic scope" value="Bacteria"/>
</dbReference>
<dbReference type="AlphaFoldDB" id="A0A069PH83"/>
<protein>
    <recommendedName>
        <fullName evidence="4">Lipoprotein</fullName>
    </recommendedName>
</protein>
<dbReference type="RefSeq" id="WP_035960371.1">
    <property type="nucleotide sequence ID" value="NZ_BMEG01000005.1"/>
</dbReference>
<proteinExistence type="predicted"/>
<organism evidence="2 3">
    <name type="scientific">Caballeronia grimmiae</name>
    <dbReference type="NCBI Taxonomy" id="1071679"/>
    <lineage>
        <taxon>Bacteria</taxon>
        <taxon>Pseudomonadati</taxon>
        <taxon>Pseudomonadota</taxon>
        <taxon>Betaproteobacteria</taxon>
        <taxon>Burkholderiales</taxon>
        <taxon>Burkholderiaceae</taxon>
        <taxon>Caballeronia</taxon>
    </lineage>
</organism>
<keyword evidence="1" id="KW-0732">Signal</keyword>
<accession>A0A069PH83</accession>
<evidence type="ECO:0008006" key="4">
    <source>
        <dbReference type="Google" id="ProtNLM"/>
    </source>
</evidence>